<feature type="transmembrane region" description="Helical" evidence="5">
    <location>
        <begin position="283"/>
        <end position="302"/>
    </location>
</feature>
<feature type="domain" description="Major facilitator superfamily (MFS) profile" evidence="6">
    <location>
        <begin position="218"/>
        <end position="416"/>
    </location>
</feature>
<dbReference type="PANTHER" id="PTHR11328:SF24">
    <property type="entry name" value="MAJOR FACILITATOR SUPERFAMILY (MFS) PROFILE DOMAIN-CONTAINING PROTEIN"/>
    <property type="match status" value="1"/>
</dbReference>
<feature type="transmembrane region" description="Helical" evidence="5">
    <location>
        <begin position="176"/>
        <end position="195"/>
    </location>
</feature>
<dbReference type="GO" id="GO:0005886">
    <property type="term" value="C:plasma membrane"/>
    <property type="evidence" value="ECO:0007669"/>
    <property type="project" value="TreeGrafter"/>
</dbReference>
<keyword evidence="8" id="KW-1185">Reference proteome</keyword>
<dbReference type="InterPro" id="IPR036259">
    <property type="entry name" value="MFS_trans_sf"/>
</dbReference>
<feature type="transmembrane region" description="Helical" evidence="5">
    <location>
        <begin position="222"/>
        <end position="244"/>
    </location>
</feature>
<dbReference type="Proteomes" id="UP000739565">
    <property type="component" value="Unassembled WGS sequence"/>
</dbReference>
<dbReference type="GO" id="GO:0015293">
    <property type="term" value="F:symporter activity"/>
    <property type="evidence" value="ECO:0007669"/>
    <property type="project" value="InterPro"/>
</dbReference>
<keyword evidence="2 5" id="KW-0812">Transmembrane</keyword>
<feature type="transmembrane region" description="Helical" evidence="5">
    <location>
        <begin position="73"/>
        <end position="93"/>
    </location>
</feature>
<keyword evidence="4 5" id="KW-0472">Membrane</keyword>
<comment type="similarity">
    <text evidence="1">Belongs to the sodium:galactoside symporter (TC 2.A.2) family.</text>
</comment>
<reference evidence="7" key="1">
    <citation type="submission" date="2021-07" db="EMBL/GenBank/DDBJ databases">
        <title>New genus and species of the family Alcaligenaceae.</title>
        <authorList>
            <person name="Hahn M.W."/>
        </authorList>
    </citation>
    <scope>NUCLEOTIDE SEQUENCE</scope>
    <source>
        <strain evidence="7">LF4-65</strain>
    </source>
</reference>
<dbReference type="EMBL" id="JAHXRI010000001">
    <property type="protein sequence ID" value="MBZ1349044.1"/>
    <property type="molecule type" value="Genomic_DNA"/>
</dbReference>
<feature type="transmembrane region" description="Helical" evidence="5">
    <location>
        <begin position="149"/>
        <end position="170"/>
    </location>
</feature>
<evidence type="ECO:0000256" key="3">
    <source>
        <dbReference type="ARBA" id="ARBA00022989"/>
    </source>
</evidence>
<feature type="transmembrane region" description="Helical" evidence="5">
    <location>
        <begin position="345"/>
        <end position="367"/>
    </location>
</feature>
<evidence type="ECO:0000256" key="5">
    <source>
        <dbReference type="SAM" id="Phobius"/>
    </source>
</evidence>
<sequence>MNRYRLAAYGALGLPLAMSMMPIYMISPKFYGETIGLDLAIVGVILFATRLLDTAQDPFLGRMVDHFQAKRFGWVYIVALASVLLAVSFVMLFSPPAWSTLGISGWLIVCLVALYAAHSLLSICYITWGTRLSDEPLVRSRVVAWREGLGLVGVVLASVAPVVLVESLGARSGYQSFAWVFSFILLVCVCVTLLWSPRPERHDLTQDSNWKRALEDRSVRQIFFFYLLNAISVAIPATLVLFFIDDVVQRPQDAGIFLAAYFVAGIVTLPGWVALADRIGKRLAWLIGSGIAATALAGASAVGAGDVLLYGIVCVAAGTALGADLALPAAMLADVIPSAQRQNTGLYIGVWVLIGKLALAVAAGVTLPTLSFFNYQPGVLGSVTPLVTLYVLLPIVFKFAAAAILFRVAPTARANP</sequence>
<dbReference type="PANTHER" id="PTHR11328">
    <property type="entry name" value="MAJOR FACILITATOR SUPERFAMILY DOMAIN-CONTAINING PROTEIN"/>
    <property type="match status" value="1"/>
</dbReference>
<dbReference type="SUPFAM" id="SSF103473">
    <property type="entry name" value="MFS general substrate transporter"/>
    <property type="match status" value="1"/>
</dbReference>
<dbReference type="InterPro" id="IPR039672">
    <property type="entry name" value="MFS_2"/>
</dbReference>
<evidence type="ECO:0000256" key="1">
    <source>
        <dbReference type="ARBA" id="ARBA00009617"/>
    </source>
</evidence>
<comment type="caution">
    <text evidence="7">The sequence shown here is derived from an EMBL/GenBank/DDBJ whole genome shotgun (WGS) entry which is preliminary data.</text>
</comment>
<organism evidence="7 8">
    <name type="scientific">Zwartia hollandica</name>
    <dbReference type="NCBI Taxonomy" id="324606"/>
    <lineage>
        <taxon>Bacteria</taxon>
        <taxon>Pseudomonadati</taxon>
        <taxon>Pseudomonadota</taxon>
        <taxon>Betaproteobacteria</taxon>
        <taxon>Burkholderiales</taxon>
        <taxon>Alcaligenaceae</taxon>
        <taxon>Zwartia</taxon>
    </lineage>
</organism>
<gene>
    <name evidence="7" type="ORF">KZZ10_00150</name>
</gene>
<dbReference type="AlphaFoldDB" id="A0A953N6L4"/>
<feature type="transmembrane region" description="Helical" evidence="5">
    <location>
        <begin position="256"/>
        <end position="276"/>
    </location>
</feature>
<dbReference type="PROSITE" id="PS50850">
    <property type="entry name" value="MFS"/>
    <property type="match status" value="1"/>
</dbReference>
<evidence type="ECO:0000259" key="6">
    <source>
        <dbReference type="PROSITE" id="PS50850"/>
    </source>
</evidence>
<feature type="transmembrane region" description="Helical" evidence="5">
    <location>
        <begin position="308"/>
        <end position="333"/>
    </location>
</feature>
<accession>A0A953N6L4</accession>
<evidence type="ECO:0000313" key="8">
    <source>
        <dbReference type="Proteomes" id="UP000739565"/>
    </source>
</evidence>
<dbReference type="InterPro" id="IPR020846">
    <property type="entry name" value="MFS_dom"/>
</dbReference>
<protein>
    <submittedName>
        <fullName evidence="7">MFS transporter</fullName>
    </submittedName>
</protein>
<evidence type="ECO:0000256" key="4">
    <source>
        <dbReference type="ARBA" id="ARBA00023136"/>
    </source>
</evidence>
<evidence type="ECO:0000313" key="7">
    <source>
        <dbReference type="EMBL" id="MBZ1349044.1"/>
    </source>
</evidence>
<dbReference type="Pfam" id="PF13347">
    <property type="entry name" value="MFS_2"/>
    <property type="match status" value="1"/>
</dbReference>
<feature type="transmembrane region" description="Helical" evidence="5">
    <location>
        <begin position="387"/>
        <end position="409"/>
    </location>
</feature>
<feature type="transmembrane region" description="Helical" evidence="5">
    <location>
        <begin position="105"/>
        <end position="128"/>
    </location>
</feature>
<keyword evidence="3 5" id="KW-1133">Transmembrane helix</keyword>
<proteinExistence type="inferred from homology"/>
<name>A0A953N6L4_9BURK</name>
<feature type="transmembrane region" description="Helical" evidence="5">
    <location>
        <begin position="35"/>
        <end position="52"/>
    </location>
</feature>
<dbReference type="GO" id="GO:0008643">
    <property type="term" value="P:carbohydrate transport"/>
    <property type="evidence" value="ECO:0007669"/>
    <property type="project" value="InterPro"/>
</dbReference>
<evidence type="ECO:0000256" key="2">
    <source>
        <dbReference type="ARBA" id="ARBA00022692"/>
    </source>
</evidence>
<dbReference type="RefSeq" id="WP_259659470.1">
    <property type="nucleotide sequence ID" value="NZ_JAHXRI010000001.1"/>
</dbReference>
<dbReference type="Gene3D" id="1.20.1250.20">
    <property type="entry name" value="MFS general substrate transporter like domains"/>
    <property type="match status" value="2"/>
</dbReference>